<name>A0A0E9SXH7_ANGAN</name>
<organism evidence="1">
    <name type="scientific">Anguilla anguilla</name>
    <name type="common">European freshwater eel</name>
    <name type="synonym">Muraena anguilla</name>
    <dbReference type="NCBI Taxonomy" id="7936"/>
    <lineage>
        <taxon>Eukaryota</taxon>
        <taxon>Metazoa</taxon>
        <taxon>Chordata</taxon>
        <taxon>Craniata</taxon>
        <taxon>Vertebrata</taxon>
        <taxon>Euteleostomi</taxon>
        <taxon>Actinopterygii</taxon>
        <taxon>Neopterygii</taxon>
        <taxon>Teleostei</taxon>
        <taxon>Anguilliformes</taxon>
        <taxon>Anguillidae</taxon>
        <taxon>Anguilla</taxon>
    </lineage>
</organism>
<protein>
    <submittedName>
        <fullName evidence="1">Uncharacterized protein</fullName>
    </submittedName>
</protein>
<reference evidence="1" key="1">
    <citation type="submission" date="2014-11" db="EMBL/GenBank/DDBJ databases">
        <authorList>
            <person name="Amaro Gonzalez C."/>
        </authorList>
    </citation>
    <scope>NUCLEOTIDE SEQUENCE</scope>
</reference>
<sequence>MVFSAVDLNCETSCTCTGSLYVNRVTTT</sequence>
<dbReference type="AlphaFoldDB" id="A0A0E9SXH7"/>
<accession>A0A0E9SXH7</accession>
<proteinExistence type="predicted"/>
<evidence type="ECO:0000313" key="1">
    <source>
        <dbReference type="EMBL" id="JAH45350.1"/>
    </source>
</evidence>
<dbReference type="EMBL" id="GBXM01063227">
    <property type="protein sequence ID" value="JAH45350.1"/>
    <property type="molecule type" value="Transcribed_RNA"/>
</dbReference>
<reference evidence="1" key="2">
    <citation type="journal article" date="2015" name="Fish Shellfish Immunol.">
        <title>Early steps in the European eel (Anguilla anguilla)-Vibrio vulnificus interaction in the gills: Role of the RtxA13 toxin.</title>
        <authorList>
            <person name="Callol A."/>
            <person name="Pajuelo D."/>
            <person name="Ebbesson L."/>
            <person name="Teles M."/>
            <person name="MacKenzie S."/>
            <person name="Amaro C."/>
        </authorList>
    </citation>
    <scope>NUCLEOTIDE SEQUENCE</scope>
</reference>